<reference evidence="3 4" key="1">
    <citation type="journal article" date="2020" name="Mol. Biol. Evol.">
        <title>Distinct Expression and Methylation Patterns for Genes with Different Fates following a Single Whole-Genome Duplication in Flowering Plants.</title>
        <authorList>
            <person name="Shi T."/>
            <person name="Rahmani R.S."/>
            <person name="Gugger P.F."/>
            <person name="Wang M."/>
            <person name="Li H."/>
            <person name="Zhang Y."/>
            <person name="Li Z."/>
            <person name="Wang Q."/>
            <person name="Van de Peer Y."/>
            <person name="Marchal K."/>
            <person name="Chen J."/>
        </authorList>
    </citation>
    <scope>NUCLEOTIDE SEQUENCE [LARGE SCALE GENOMIC DNA]</scope>
    <source>
        <tissue evidence="3">Leaf</tissue>
    </source>
</reference>
<protein>
    <recommendedName>
        <fullName evidence="2">XS domain-containing protein</fullName>
    </recommendedName>
</protein>
<feature type="domain" description="XS" evidence="2">
    <location>
        <begin position="58"/>
        <end position="96"/>
    </location>
</feature>
<comment type="caution">
    <text evidence="3">The sequence shown here is derived from an EMBL/GenBank/DDBJ whole genome shotgun (WGS) entry which is preliminary data.</text>
</comment>
<proteinExistence type="predicted"/>
<dbReference type="PANTHER" id="PTHR46619">
    <property type="entry name" value="RNA RECOGNITION MOTIF XS DOMAIN PROTEIN-RELATED"/>
    <property type="match status" value="1"/>
</dbReference>
<evidence type="ECO:0000259" key="2">
    <source>
        <dbReference type="Pfam" id="PF03468"/>
    </source>
</evidence>
<keyword evidence="4" id="KW-1185">Reference proteome</keyword>
<dbReference type="Pfam" id="PF03468">
    <property type="entry name" value="XS"/>
    <property type="match status" value="1"/>
</dbReference>
<dbReference type="InterPro" id="IPR005380">
    <property type="entry name" value="XS_domain"/>
</dbReference>
<keyword evidence="1" id="KW-1133">Transmembrane helix</keyword>
<keyword evidence="1" id="KW-0812">Transmembrane</keyword>
<name>A0A822YNK8_NELNU</name>
<dbReference type="Gene3D" id="3.30.70.2890">
    <property type="entry name" value="XS domain"/>
    <property type="match status" value="1"/>
</dbReference>
<dbReference type="InterPro" id="IPR038588">
    <property type="entry name" value="XS_domain_sf"/>
</dbReference>
<feature type="transmembrane region" description="Helical" evidence="1">
    <location>
        <begin position="127"/>
        <end position="147"/>
    </location>
</feature>
<accession>A0A822YNK8</accession>
<dbReference type="PANTHER" id="PTHR46619:SF3">
    <property type="entry name" value="RNA RECOGNITION MOTIF XS DOMAIN PROTEIN"/>
    <property type="match status" value="1"/>
</dbReference>
<evidence type="ECO:0000256" key="1">
    <source>
        <dbReference type="SAM" id="Phobius"/>
    </source>
</evidence>
<dbReference type="EMBL" id="DUZY01000003">
    <property type="protein sequence ID" value="DAD33683.1"/>
    <property type="molecule type" value="Genomic_DNA"/>
</dbReference>
<evidence type="ECO:0000313" key="4">
    <source>
        <dbReference type="Proteomes" id="UP000607653"/>
    </source>
</evidence>
<keyword evidence="1" id="KW-0472">Membrane</keyword>
<gene>
    <name evidence="3" type="ORF">HUJ06_012534</name>
</gene>
<dbReference type="GO" id="GO:0031047">
    <property type="term" value="P:regulatory ncRNA-mediated gene silencing"/>
    <property type="evidence" value="ECO:0007669"/>
    <property type="project" value="InterPro"/>
</dbReference>
<dbReference type="Proteomes" id="UP000607653">
    <property type="component" value="Unassembled WGS sequence"/>
</dbReference>
<organism evidence="3 4">
    <name type="scientific">Nelumbo nucifera</name>
    <name type="common">Sacred lotus</name>
    <dbReference type="NCBI Taxonomy" id="4432"/>
    <lineage>
        <taxon>Eukaryota</taxon>
        <taxon>Viridiplantae</taxon>
        <taxon>Streptophyta</taxon>
        <taxon>Embryophyta</taxon>
        <taxon>Tracheophyta</taxon>
        <taxon>Spermatophyta</taxon>
        <taxon>Magnoliopsida</taxon>
        <taxon>Proteales</taxon>
        <taxon>Nelumbonaceae</taxon>
        <taxon>Nelumbo</taxon>
    </lineage>
</organism>
<sequence>MHALIMHTYNSQSADLRVDHLGLHKALCVLMGWNYKKPPENSKVYQSLSADEAAANKDDLIMWPPVVIIHNTNTGKGKEGRMEGMGNKSMDNKLRGIMFFYILCFICHYLLLQCPLERWVGSGHLNFHMYIIIIIIVIIVQALFQLYGVSIMNPVSPFCSHVY</sequence>
<feature type="transmembrane region" description="Helical" evidence="1">
    <location>
        <begin position="94"/>
        <end position="112"/>
    </location>
</feature>
<dbReference type="AlphaFoldDB" id="A0A822YNK8"/>
<evidence type="ECO:0000313" key="3">
    <source>
        <dbReference type="EMBL" id="DAD33683.1"/>
    </source>
</evidence>